<sequence>MNTHTHTATNTPRTLAEKVWADHIVRRGEDGAPDLIYIDLHIMHEVTSPQAFDGLRQAERPVRRPDLAIATEDHNTPTVNILKPIEDATSRLQIDTLRRNAREFGIRLHSLGDAEQGIVHIVGPQLGLTMPGITVVCGDSHTSTHGAFGAMAFGIGTSEVEHVLATQTLPLKPFKTMAINVEGELRPGVTAKDIILAVIAKIGTGGGAGYVLEYRGSAIRSLSMEGRMTICNMSIEAGARAGMVAPDETTFEYLEGRPHAPQGTDWDEAVAYWKTLPTDEGVTFDAEVFIDANELEPFVTWGTNPGQGVSLNECVPNPAEMTDATDRQAAERALEYMDLAPGTPMKDVPVDAVFMGSCTNARLEDLRTFASVIKGRTKAPGVRVMVVPGSARVRLEAEAEGLDKIITDFGAEWRFAGCSMCLGMNPDQLSPGERCASTSNRNFEGRQGKGGRTHLVSPLVAAATAVRGTLSTPADLDSVNDDKKETK</sequence>
<evidence type="ECO:0000256" key="5">
    <source>
        <dbReference type="ARBA" id="ARBA00022485"/>
    </source>
</evidence>
<dbReference type="EC" id="4.2.1.33" evidence="12"/>
<feature type="domain" description="Aconitase/3-isopropylmalate dehydratase large subunit alpha/beta/alpha" evidence="13">
    <location>
        <begin position="17"/>
        <end position="468"/>
    </location>
</feature>
<protein>
    <recommendedName>
        <fullName evidence="12">3-isopropylmalate dehydratase large subunit</fullName>
        <ecNumber evidence="12">4.2.1.33</ecNumber>
    </recommendedName>
    <alternativeName>
        <fullName evidence="12">Alpha-IPM isomerase</fullName>
        <shortName evidence="12">IPMI</shortName>
    </alternativeName>
    <alternativeName>
        <fullName evidence="12">Isopropylmalate isomerase</fullName>
    </alternativeName>
</protein>
<dbReference type="InterPro" id="IPR015931">
    <property type="entry name" value="Acnase/IPM_dHydase_lsu_aba_1/3"/>
</dbReference>
<dbReference type="InterPro" id="IPR018136">
    <property type="entry name" value="Aconitase_4Fe-4S_BS"/>
</dbReference>
<evidence type="ECO:0000256" key="1">
    <source>
        <dbReference type="ARBA" id="ARBA00000491"/>
    </source>
</evidence>
<dbReference type="NCBIfam" id="NF009116">
    <property type="entry name" value="PRK12466.1"/>
    <property type="match status" value="1"/>
</dbReference>
<dbReference type="Proteomes" id="UP001525379">
    <property type="component" value="Unassembled WGS sequence"/>
</dbReference>
<comment type="function">
    <text evidence="2 12">Catalyzes the isomerization between 2-isopropylmalate and 3-isopropylmalate, via the formation of 2-isopropylmaleate.</text>
</comment>
<evidence type="ECO:0000313" key="15">
    <source>
        <dbReference type="Proteomes" id="UP001525379"/>
    </source>
</evidence>
<keyword evidence="6 12" id="KW-0028">Amino-acid biosynthesis</keyword>
<dbReference type="InterPro" id="IPR036008">
    <property type="entry name" value="Aconitase_4Fe-4S_dom"/>
</dbReference>
<dbReference type="EMBL" id="JALXSQ010000002">
    <property type="protein sequence ID" value="MCT2041873.1"/>
    <property type="molecule type" value="Genomic_DNA"/>
</dbReference>
<evidence type="ECO:0000256" key="7">
    <source>
        <dbReference type="ARBA" id="ARBA00022723"/>
    </source>
</evidence>
<dbReference type="NCBIfam" id="NF004016">
    <property type="entry name" value="PRK05478.1"/>
    <property type="match status" value="1"/>
</dbReference>
<keyword evidence="15" id="KW-1185">Reference proteome</keyword>
<evidence type="ECO:0000313" key="14">
    <source>
        <dbReference type="EMBL" id="MCT2041873.1"/>
    </source>
</evidence>
<dbReference type="InterPro" id="IPR004430">
    <property type="entry name" value="3-IsopropMal_deHydase_lsu"/>
</dbReference>
<dbReference type="RefSeq" id="WP_260103630.1">
    <property type="nucleotide sequence ID" value="NZ_JALXSQ010000002.1"/>
</dbReference>
<dbReference type="SUPFAM" id="SSF53732">
    <property type="entry name" value="Aconitase iron-sulfur domain"/>
    <property type="match status" value="1"/>
</dbReference>
<dbReference type="InterPro" id="IPR050067">
    <property type="entry name" value="IPM_dehydratase_rel_enz"/>
</dbReference>
<keyword evidence="10 12" id="KW-0456">Lyase</keyword>
<comment type="subunit">
    <text evidence="12">Heterodimer of LeuC and LeuD.</text>
</comment>
<dbReference type="PANTHER" id="PTHR43822:SF9">
    <property type="entry name" value="3-ISOPROPYLMALATE DEHYDRATASE"/>
    <property type="match status" value="1"/>
</dbReference>
<evidence type="ECO:0000256" key="10">
    <source>
        <dbReference type="ARBA" id="ARBA00023239"/>
    </source>
</evidence>
<dbReference type="InterPro" id="IPR001030">
    <property type="entry name" value="Acoase/IPM_deHydtase_lsu_aba"/>
</dbReference>
<keyword evidence="9 12" id="KW-0411">Iron-sulfur</keyword>
<comment type="caution">
    <text evidence="14">The sequence shown here is derived from an EMBL/GenBank/DDBJ whole genome shotgun (WGS) entry which is preliminary data.</text>
</comment>
<dbReference type="InterPro" id="IPR033941">
    <property type="entry name" value="IPMI_cat"/>
</dbReference>
<comment type="similarity">
    <text evidence="12">Belongs to the aconitase/IPM isomerase family. LeuC type 1 subfamily.</text>
</comment>
<evidence type="ECO:0000256" key="6">
    <source>
        <dbReference type="ARBA" id="ARBA00022605"/>
    </source>
</evidence>
<name>A0ABT2HU77_9MICO</name>
<organism evidence="14 15">
    <name type="scientific">Pseudoclavibacter albus</name>
    <dbReference type="NCBI Taxonomy" id="272241"/>
    <lineage>
        <taxon>Bacteria</taxon>
        <taxon>Bacillati</taxon>
        <taxon>Actinomycetota</taxon>
        <taxon>Actinomycetes</taxon>
        <taxon>Micrococcales</taxon>
        <taxon>Microbacteriaceae</taxon>
        <taxon>Pseudoclavibacter</taxon>
    </lineage>
</organism>
<comment type="catalytic activity">
    <reaction evidence="1 12">
        <text>(2R,3S)-3-isopropylmalate = (2S)-2-isopropylmalate</text>
        <dbReference type="Rhea" id="RHEA:32287"/>
        <dbReference type="ChEBI" id="CHEBI:1178"/>
        <dbReference type="ChEBI" id="CHEBI:35121"/>
        <dbReference type="EC" id="4.2.1.33"/>
    </reaction>
</comment>
<dbReference type="Gene3D" id="3.30.499.10">
    <property type="entry name" value="Aconitase, domain 3"/>
    <property type="match status" value="2"/>
</dbReference>
<accession>A0ABT2HU77</accession>
<dbReference type="HAMAP" id="MF_01026">
    <property type="entry name" value="LeuC_type1"/>
    <property type="match status" value="1"/>
</dbReference>
<evidence type="ECO:0000256" key="9">
    <source>
        <dbReference type="ARBA" id="ARBA00023014"/>
    </source>
</evidence>
<evidence type="ECO:0000256" key="2">
    <source>
        <dbReference type="ARBA" id="ARBA00002695"/>
    </source>
</evidence>
<gene>
    <name evidence="12 14" type="primary">leuC</name>
    <name evidence="14" type="ORF">M3D15_00725</name>
</gene>
<dbReference type="Pfam" id="PF00330">
    <property type="entry name" value="Aconitase"/>
    <property type="match status" value="1"/>
</dbReference>
<keyword evidence="4 12" id="KW-0432">Leucine biosynthesis</keyword>
<dbReference type="PANTHER" id="PTHR43822">
    <property type="entry name" value="HOMOACONITASE, MITOCHONDRIAL-RELATED"/>
    <property type="match status" value="1"/>
</dbReference>
<dbReference type="GO" id="GO:0003861">
    <property type="term" value="F:3-isopropylmalate dehydratase activity"/>
    <property type="evidence" value="ECO:0007669"/>
    <property type="project" value="UniProtKB-EC"/>
</dbReference>
<evidence type="ECO:0000256" key="12">
    <source>
        <dbReference type="HAMAP-Rule" id="MF_01026"/>
    </source>
</evidence>
<evidence type="ECO:0000256" key="11">
    <source>
        <dbReference type="ARBA" id="ARBA00023304"/>
    </source>
</evidence>
<feature type="binding site" evidence="12">
    <location>
        <position position="418"/>
    </location>
    <ligand>
        <name>[4Fe-4S] cluster</name>
        <dbReference type="ChEBI" id="CHEBI:49883"/>
    </ligand>
</feature>
<evidence type="ECO:0000256" key="4">
    <source>
        <dbReference type="ARBA" id="ARBA00022430"/>
    </source>
</evidence>
<evidence type="ECO:0000256" key="8">
    <source>
        <dbReference type="ARBA" id="ARBA00023004"/>
    </source>
</evidence>
<keyword evidence="7 12" id="KW-0479">Metal-binding</keyword>
<keyword evidence="5 12" id="KW-0004">4Fe-4S</keyword>
<dbReference type="NCBIfam" id="TIGR00170">
    <property type="entry name" value="leuC"/>
    <property type="match status" value="1"/>
</dbReference>
<dbReference type="CDD" id="cd01583">
    <property type="entry name" value="IPMI"/>
    <property type="match status" value="1"/>
</dbReference>
<proteinExistence type="inferred from homology"/>
<keyword evidence="8 12" id="KW-0408">Iron</keyword>
<evidence type="ECO:0000259" key="13">
    <source>
        <dbReference type="Pfam" id="PF00330"/>
    </source>
</evidence>
<dbReference type="PRINTS" id="PR00415">
    <property type="entry name" value="ACONITASE"/>
</dbReference>
<keyword evidence="11 12" id="KW-0100">Branched-chain amino acid biosynthesis</keyword>
<feature type="binding site" evidence="12">
    <location>
        <position position="358"/>
    </location>
    <ligand>
        <name>[4Fe-4S] cluster</name>
        <dbReference type="ChEBI" id="CHEBI:49883"/>
    </ligand>
</feature>
<feature type="binding site" evidence="12">
    <location>
        <position position="421"/>
    </location>
    <ligand>
        <name>[4Fe-4S] cluster</name>
        <dbReference type="ChEBI" id="CHEBI:49883"/>
    </ligand>
</feature>
<comment type="pathway">
    <text evidence="3 12">Amino-acid biosynthesis; L-leucine biosynthesis; L-leucine from 3-methyl-2-oxobutanoate: step 2/4.</text>
</comment>
<comment type="cofactor">
    <cofactor evidence="12">
        <name>[4Fe-4S] cluster</name>
        <dbReference type="ChEBI" id="CHEBI:49883"/>
    </cofactor>
    <text evidence="12">Binds 1 [4Fe-4S] cluster per subunit.</text>
</comment>
<evidence type="ECO:0000256" key="3">
    <source>
        <dbReference type="ARBA" id="ARBA00004729"/>
    </source>
</evidence>
<reference evidence="14 15" key="1">
    <citation type="submission" date="2022-04" db="EMBL/GenBank/DDBJ databases">
        <title>Human microbiome associated bacterial genomes.</title>
        <authorList>
            <person name="Sandstrom S."/>
            <person name="Salamzade R."/>
            <person name="Kalan L.R."/>
        </authorList>
    </citation>
    <scope>NUCLEOTIDE SEQUENCE [LARGE SCALE GENOMIC DNA]</scope>
    <source>
        <strain evidence="15">p3-SID1799</strain>
    </source>
</reference>
<dbReference type="PROSITE" id="PS01244">
    <property type="entry name" value="ACONITASE_2"/>
    <property type="match status" value="1"/>
</dbReference>